<name>A0ABS5XZA7_9CYAN</name>
<dbReference type="RefSeq" id="WP_215616851.1">
    <property type="nucleotide sequence ID" value="NZ_JADOER010000003.1"/>
</dbReference>
<accession>A0ABS5XZA7</accession>
<reference evidence="1 2" key="1">
    <citation type="journal article" date="2021" name="Mar. Drugs">
        <title>Genome Reduction and Secondary Metabolism of the Marine Sponge-Associated Cyanobacterium Leptothoe.</title>
        <authorList>
            <person name="Konstantinou D."/>
            <person name="Popin R.V."/>
            <person name="Fewer D.P."/>
            <person name="Sivonen K."/>
            <person name="Gkelis S."/>
        </authorList>
    </citation>
    <scope>NUCLEOTIDE SEQUENCE [LARGE SCALE GENOMIC DNA]</scope>
    <source>
        <strain evidence="1 2">TAU-MAC 1615</strain>
    </source>
</reference>
<dbReference type="Proteomes" id="UP001196661">
    <property type="component" value="Unassembled WGS sequence"/>
</dbReference>
<protein>
    <submittedName>
        <fullName evidence="1">Uncharacterized protein</fullName>
    </submittedName>
</protein>
<keyword evidence="2" id="KW-1185">Reference proteome</keyword>
<dbReference type="EMBL" id="JADOER010000003">
    <property type="protein sequence ID" value="MBT9310939.1"/>
    <property type="molecule type" value="Genomic_DNA"/>
</dbReference>
<comment type="caution">
    <text evidence="1">The sequence shown here is derived from an EMBL/GenBank/DDBJ whole genome shotgun (WGS) entry which is preliminary data.</text>
</comment>
<proteinExistence type="predicted"/>
<evidence type="ECO:0000313" key="1">
    <source>
        <dbReference type="EMBL" id="MBT9310939.1"/>
    </source>
</evidence>
<sequence length="97" mass="10012">MRLWAAGIVYTYIGLQLFNWLTGLHLLSEFGLPLTIVSGLGLAIASQSDGSVAKDDGAAESNSAVPGAAVDAMEAPAAPPANGDSISFTIRKNVRPQ</sequence>
<gene>
    <name evidence="1" type="ORF">IXB28_01865</name>
</gene>
<evidence type="ECO:0000313" key="2">
    <source>
        <dbReference type="Proteomes" id="UP001196661"/>
    </source>
</evidence>
<organism evidence="1 2">
    <name type="scientific">Leptothoe kymatousa TAU-MAC 1615</name>
    <dbReference type="NCBI Taxonomy" id="2364775"/>
    <lineage>
        <taxon>Bacteria</taxon>
        <taxon>Bacillati</taxon>
        <taxon>Cyanobacteriota</taxon>
        <taxon>Cyanophyceae</taxon>
        <taxon>Nodosilineales</taxon>
        <taxon>Cymatolegaceae</taxon>
        <taxon>Leptothoe</taxon>
        <taxon>Leptothoe kymatousa</taxon>
    </lineage>
</organism>